<dbReference type="Proteomes" id="UP001152320">
    <property type="component" value="Chromosome 18"/>
</dbReference>
<gene>
    <name evidence="2" type="ORF">HOLleu_35344</name>
</gene>
<feature type="compositionally biased region" description="Basic and acidic residues" evidence="1">
    <location>
        <begin position="306"/>
        <end position="316"/>
    </location>
</feature>
<evidence type="ECO:0000313" key="3">
    <source>
        <dbReference type="Proteomes" id="UP001152320"/>
    </source>
</evidence>
<dbReference type="PANTHER" id="PTHR15131:SF3">
    <property type="entry name" value="SNRNA-ACTIVATING PROTEIN COMPLEX SUBUNIT 1"/>
    <property type="match status" value="1"/>
</dbReference>
<dbReference type="PANTHER" id="PTHR15131">
    <property type="entry name" value="SMALL NUCLEAR RNA ACTIVATING COMPLEX, POLYPEPTIDE 1"/>
    <property type="match status" value="1"/>
</dbReference>
<dbReference type="GO" id="GO:0019185">
    <property type="term" value="C:snRNA-activating protein complex"/>
    <property type="evidence" value="ECO:0007669"/>
    <property type="project" value="TreeGrafter"/>
</dbReference>
<feature type="compositionally biased region" description="Basic and acidic residues" evidence="1">
    <location>
        <begin position="419"/>
        <end position="442"/>
    </location>
</feature>
<feature type="compositionally biased region" description="Basic and acidic residues" evidence="1">
    <location>
        <begin position="356"/>
        <end position="369"/>
    </location>
</feature>
<reference evidence="2" key="1">
    <citation type="submission" date="2021-10" db="EMBL/GenBank/DDBJ databases">
        <title>Tropical sea cucumber genome reveals ecological adaptation and Cuvierian tubules defense mechanism.</title>
        <authorList>
            <person name="Chen T."/>
        </authorList>
    </citation>
    <scope>NUCLEOTIDE SEQUENCE</scope>
    <source>
        <strain evidence="2">Nanhai2018</strain>
        <tissue evidence="2">Muscle</tissue>
    </source>
</reference>
<feature type="compositionally biased region" description="Basic and acidic residues" evidence="1">
    <location>
        <begin position="234"/>
        <end position="249"/>
    </location>
</feature>
<proteinExistence type="predicted"/>
<dbReference type="GO" id="GO:0042795">
    <property type="term" value="P:snRNA transcription by RNA polymerase II"/>
    <property type="evidence" value="ECO:0007669"/>
    <property type="project" value="TreeGrafter"/>
</dbReference>
<dbReference type="OrthoDB" id="10069122at2759"/>
<dbReference type="InterPro" id="IPR019188">
    <property type="entry name" value="SNAPC1"/>
</dbReference>
<dbReference type="GO" id="GO:0042796">
    <property type="term" value="P:snRNA transcription by RNA polymerase III"/>
    <property type="evidence" value="ECO:0007669"/>
    <property type="project" value="TreeGrafter"/>
</dbReference>
<sequence>MSEEATLWWLKLRRAMGTDFENLISEFVATKTVRYEKFATVWKDMNFGLIYCGLATTQEKEEFMEEAFQLAVMYLSPPFDFQQRTGGLYLLYALYFTQGHLPQIKVRMTLEQWRHLMDLYKCLKKQGHLDACYVLMRLRAQKAFCFTHRTKQFALHKPVTEDNRDKWLAENQREIELAFPEDLLRKMHSTHIKYQVLKETLGLAGEEKLGFVKKSMAEIIANRVQNISDESEDEMSRTRQAENRGDRIAQIKNKSFSFGVQPEKEPQSSTTAEITSGEEDGSSPSSKGRPWRRGPGRKPKPTVPAAEEKSLVEKLMPKLKKYTLSDSEEEKDDPPVKTSKMQNPPKPTDQTTAKKQPPDKSKDKDESPIKSKAQNQRKLQKQKTAGKKPQVQPKEKEDLPVTSKVQDQRKASKQKRVEKRPQDQPKGKEMPSRTYHSQEKKKPSSQKVTGKKPQDKRKGSKRPAARPNLVSLPLKKRKKDWS</sequence>
<feature type="compositionally biased region" description="Basic residues" evidence="1">
    <location>
        <begin position="289"/>
        <end position="300"/>
    </location>
</feature>
<organism evidence="2 3">
    <name type="scientific">Holothuria leucospilota</name>
    <name type="common">Black long sea cucumber</name>
    <name type="synonym">Mertensiothuria leucospilota</name>
    <dbReference type="NCBI Taxonomy" id="206669"/>
    <lineage>
        <taxon>Eukaryota</taxon>
        <taxon>Metazoa</taxon>
        <taxon>Echinodermata</taxon>
        <taxon>Eleutherozoa</taxon>
        <taxon>Echinozoa</taxon>
        <taxon>Holothuroidea</taxon>
        <taxon>Aspidochirotacea</taxon>
        <taxon>Aspidochirotida</taxon>
        <taxon>Holothuriidae</taxon>
        <taxon>Holothuria</taxon>
    </lineage>
</organism>
<comment type="caution">
    <text evidence="2">The sequence shown here is derived from an EMBL/GenBank/DDBJ whole genome shotgun (WGS) entry which is preliminary data.</text>
</comment>
<dbReference type="AlphaFoldDB" id="A0A9Q1BHA9"/>
<protein>
    <submittedName>
        <fullName evidence="2">snRNA-activating protein complex subunit 1</fullName>
    </submittedName>
</protein>
<evidence type="ECO:0000313" key="2">
    <source>
        <dbReference type="EMBL" id="KAJ8025204.1"/>
    </source>
</evidence>
<accession>A0A9Q1BHA9</accession>
<name>A0A9Q1BHA9_HOLLE</name>
<feature type="region of interest" description="Disordered" evidence="1">
    <location>
        <begin position="228"/>
        <end position="482"/>
    </location>
</feature>
<dbReference type="Pfam" id="PF09808">
    <property type="entry name" value="SNAPC1"/>
    <property type="match status" value="1"/>
</dbReference>
<keyword evidence="3" id="KW-1185">Reference proteome</keyword>
<dbReference type="GO" id="GO:0043565">
    <property type="term" value="F:sequence-specific DNA binding"/>
    <property type="evidence" value="ECO:0007669"/>
    <property type="project" value="TreeGrafter"/>
</dbReference>
<dbReference type="EMBL" id="JAIZAY010000018">
    <property type="protein sequence ID" value="KAJ8025204.1"/>
    <property type="molecule type" value="Genomic_DNA"/>
</dbReference>
<evidence type="ECO:0000256" key="1">
    <source>
        <dbReference type="SAM" id="MobiDB-lite"/>
    </source>
</evidence>